<reference evidence="3" key="1">
    <citation type="journal article" date="2019" name="Int. J. Syst. Evol. Microbiol.">
        <title>The Global Catalogue of Microorganisms (GCM) 10K type strain sequencing project: providing services to taxonomists for standard genome sequencing and annotation.</title>
        <authorList>
            <consortium name="The Broad Institute Genomics Platform"/>
            <consortium name="The Broad Institute Genome Sequencing Center for Infectious Disease"/>
            <person name="Wu L."/>
            <person name="Ma J."/>
        </authorList>
    </citation>
    <scope>NUCLEOTIDE SEQUENCE [LARGE SCALE GENOMIC DNA]</scope>
    <source>
        <strain evidence="3">ZS-22-S1</strain>
    </source>
</reference>
<gene>
    <name evidence="2" type="ORF">ACFPCV_20040</name>
</gene>
<dbReference type="EMBL" id="JBHSIS010000009">
    <property type="protein sequence ID" value="MFC4855808.1"/>
    <property type="molecule type" value="Genomic_DNA"/>
</dbReference>
<keyword evidence="3" id="KW-1185">Reference proteome</keyword>
<comment type="caution">
    <text evidence="2">The sequence shown here is derived from an EMBL/GenBank/DDBJ whole genome shotgun (WGS) entry which is preliminary data.</text>
</comment>
<evidence type="ECO:0000313" key="2">
    <source>
        <dbReference type="EMBL" id="MFC4855808.1"/>
    </source>
</evidence>
<sequence length="162" mass="18144">MEYTSDRAGRSARHVEPDPRLAGGPWREALDDDSVEAVGALTEALETVEVARGHLYAFHQLTGAADFKVERAVTLFEKAGHRELAERLSRELLGRNVLPGRWTFQVIEDYENTYYTPFRDLEGEARTLTRGLPHVYEADLKRQRRSAGEPGHEASPDEPAAG</sequence>
<evidence type="ECO:0000313" key="3">
    <source>
        <dbReference type="Proteomes" id="UP001595859"/>
    </source>
</evidence>
<feature type="region of interest" description="Disordered" evidence="1">
    <location>
        <begin position="1"/>
        <end position="26"/>
    </location>
</feature>
<accession>A0ABV9S4F9</accession>
<dbReference type="Proteomes" id="UP001595859">
    <property type="component" value="Unassembled WGS sequence"/>
</dbReference>
<evidence type="ECO:0000256" key="1">
    <source>
        <dbReference type="SAM" id="MobiDB-lite"/>
    </source>
</evidence>
<dbReference type="RefSeq" id="WP_378057776.1">
    <property type="nucleotide sequence ID" value="NZ_JBHSIS010000009.1"/>
</dbReference>
<feature type="region of interest" description="Disordered" evidence="1">
    <location>
        <begin position="139"/>
        <end position="162"/>
    </location>
</feature>
<organism evidence="2 3">
    <name type="scientific">Actinophytocola glycyrrhizae</name>
    <dbReference type="NCBI Taxonomy" id="2044873"/>
    <lineage>
        <taxon>Bacteria</taxon>
        <taxon>Bacillati</taxon>
        <taxon>Actinomycetota</taxon>
        <taxon>Actinomycetes</taxon>
        <taxon>Pseudonocardiales</taxon>
        <taxon>Pseudonocardiaceae</taxon>
    </lineage>
</organism>
<protein>
    <submittedName>
        <fullName evidence="2">Uncharacterized protein</fullName>
    </submittedName>
</protein>
<name>A0ABV9S4F9_9PSEU</name>
<proteinExistence type="predicted"/>
<feature type="compositionally biased region" description="Basic and acidic residues" evidence="1">
    <location>
        <begin position="139"/>
        <end position="155"/>
    </location>
</feature>
<feature type="compositionally biased region" description="Basic and acidic residues" evidence="1">
    <location>
        <begin position="1"/>
        <end position="19"/>
    </location>
</feature>